<dbReference type="GO" id="GO:0008948">
    <property type="term" value="F:oxaloacetate decarboxylase activity"/>
    <property type="evidence" value="ECO:0007669"/>
    <property type="project" value="UniProtKB-EC"/>
</dbReference>
<dbReference type="KEGG" id="mdn:JT25_001035"/>
<proteinExistence type="inferred from homology"/>
<name>A0A140E3V4_9GAMM</name>
<dbReference type="EMBL" id="CP014476">
    <property type="protein sequence ID" value="AMK75078.1"/>
    <property type="molecule type" value="Genomic_DNA"/>
</dbReference>
<dbReference type="InterPro" id="IPR036704">
    <property type="entry name" value="RraA/RraA-like_sf"/>
</dbReference>
<dbReference type="NCBIfam" id="TIGR01935">
    <property type="entry name" value="NOT-MenG"/>
    <property type="match status" value="1"/>
</dbReference>
<comment type="cofactor">
    <cofactor evidence="2 10">
        <name>a divalent metal cation</name>
        <dbReference type="ChEBI" id="CHEBI:60240"/>
    </cofactor>
</comment>
<organism evidence="11 12">
    <name type="scientific">Methylomonas denitrificans</name>
    <dbReference type="NCBI Taxonomy" id="1538553"/>
    <lineage>
        <taxon>Bacteria</taxon>
        <taxon>Pseudomonadati</taxon>
        <taxon>Pseudomonadota</taxon>
        <taxon>Gammaproteobacteria</taxon>
        <taxon>Methylococcales</taxon>
        <taxon>Methylococcaceae</taxon>
        <taxon>Methylomonas</taxon>
    </lineage>
</organism>
<dbReference type="PANTHER" id="PTHR33254">
    <property type="entry name" value="4-HYDROXY-4-METHYL-2-OXOGLUTARATE ALDOLASE 3-RELATED"/>
    <property type="match status" value="1"/>
</dbReference>
<dbReference type="CDD" id="cd16841">
    <property type="entry name" value="RraA_family"/>
    <property type="match status" value="1"/>
</dbReference>
<evidence type="ECO:0000256" key="1">
    <source>
        <dbReference type="ARBA" id="ARBA00001342"/>
    </source>
</evidence>
<evidence type="ECO:0000256" key="2">
    <source>
        <dbReference type="ARBA" id="ARBA00001968"/>
    </source>
</evidence>
<dbReference type="GO" id="GO:0051252">
    <property type="term" value="P:regulation of RNA metabolic process"/>
    <property type="evidence" value="ECO:0007669"/>
    <property type="project" value="InterPro"/>
</dbReference>
<comment type="function">
    <text evidence="7 10">Catalyzes the aldol cleavage of 4-hydroxy-4-methyl-2-oxoglutarate (HMG) into 2 molecules of pyruvate. Also contains a secondary oxaloacetate (OAA) decarboxylase activity due to the common pyruvate enolate transition state formed following C-C bond cleavage in the retro-aldol and decarboxylation reactions.</text>
</comment>
<comment type="subunit">
    <text evidence="4 10">Homotrimer.</text>
</comment>
<evidence type="ECO:0000256" key="4">
    <source>
        <dbReference type="ARBA" id="ARBA00011233"/>
    </source>
</evidence>
<dbReference type="RefSeq" id="WP_036273454.1">
    <property type="nucleotide sequence ID" value="NZ_CP014476.1"/>
</dbReference>
<comment type="catalytic activity">
    <reaction evidence="8 10">
        <text>oxaloacetate + H(+) = pyruvate + CO2</text>
        <dbReference type="Rhea" id="RHEA:15641"/>
        <dbReference type="ChEBI" id="CHEBI:15361"/>
        <dbReference type="ChEBI" id="CHEBI:15378"/>
        <dbReference type="ChEBI" id="CHEBI:16452"/>
        <dbReference type="ChEBI" id="CHEBI:16526"/>
        <dbReference type="EC" id="4.1.1.112"/>
    </reaction>
</comment>
<dbReference type="GO" id="GO:0047443">
    <property type="term" value="F:4-hydroxy-4-methyl-2-oxoglutarate aldolase activity"/>
    <property type="evidence" value="ECO:0007669"/>
    <property type="project" value="UniProtKB-EC"/>
</dbReference>
<comment type="similarity">
    <text evidence="3 10">Belongs to the class II aldolase/RraA-like family.</text>
</comment>
<keyword evidence="12" id="KW-1185">Reference proteome</keyword>
<dbReference type="OrthoDB" id="943692at2"/>
<evidence type="ECO:0000256" key="8">
    <source>
        <dbReference type="ARBA" id="ARBA00047973"/>
    </source>
</evidence>
<accession>A0A140E3V4</accession>
<dbReference type="InterPro" id="IPR010203">
    <property type="entry name" value="RraA"/>
</dbReference>
<protein>
    <recommendedName>
        <fullName evidence="10">4-hydroxy-4-methyl-2-oxoglutarate aldolase</fullName>
        <shortName evidence="10">HMG aldolase</shortName>
        <ecNumber evidence="10">4.1.1.112</ecNumber>
        <ecNumber evidence="10">4.1.3.17</ecNumber>
    </recommendedName>
    <alternativeName>
        <fullName evidence="10">Oxaloacetate decarboxylase</fullName>
    </alternativeName>
</protein>
<dbReference type="EC" id="4.1.3.17" evidence="10"/>
<evidence type="ECO:0000313" key="12">
    <source>
        <dbReference type="Proteomes" id="UP000030512"/>
    </source>
</evidence>
<dbReference type="Pfam" id="PF03737">
    <property type="entry name" value="RraA-like"/>
    <property type="match status" value="1"/>
</dbReference>
<dbReference type="GO" id="GO:0008428">
    <property type="term" value="F:ribonuclease inhibitor activity"/>
    <property type="evidence" value="ECO:0007669"/>
    <property type="project" value="InterPro"/>
</dbReference>
<comment type="catalytic activity">
    <reaction evidence="1 10">
        <text>4-hydroxy-4-methyl-2-oxoglutarate = 2 pyruvate</text>
        <dbReference type="Rhea" id="RHEA:22748"/>
        <dbReference type="ChEBI" id="CHEBI:15361"/>
        <dbReference type="ChEBI" id="CHEBI:58276"/>
        <dbReference type="EC" id="4.1.3.17"/>
    </reaction>
</comment>
<evidence type="ECO:0000256" key="9">
    <source>
        <dbReference type="PIRSR" id="PIRSR605493-1"/>
    </source>
</evidence>
<evidence type="ECO:0000256" key="5">
    <source>
        <dbReference type="ARBA" id="ARBA00022723"/>
    </source>
</evidence>
<evidence type="ECO:0000256" key="7">
    <source>
        <dbReference type="ARBA" id="ARBA00025046"/>
    </source>
</evidence>
<gene>
    <name evidence="11" type="ORF">JT25_001035</name>
</gene>
<dbReference type="NCBIfam" id="NF006875">
    <property type="entry name" value="PRK09372.1"/>
    <property type="match status" value="1"/>
</dbReference>
<keyword evidence="5 10" id="KW-0479">Metal-binding</keyword>
<reference evidence="11 12" key="1">
    <citation type="journal article" date="2015" name="Environ. Microbiol.">
        <title>Methane oxidation coupled to nitrate reduction under hypoxia by the Gammaproteobacterium Methylomonas denitrificans, sp. nov. type strain FJG1.</title>
        <authorList>
            <person name="Kits K.D."/>
            <person name="Klotz M.G."/>
            <person name="Stein L.Y."/>
        </authorList>
    </citation>
    <scope>NUCLEOTIDE SEQUENCE [LARGE SCALE GENOMIC DNA]</scope>
    <source>
        <strain evidence="11 12">FJG1</strain>
    </source>
</reference>
<sequence>MSFLTADLCDRFSGQENFQIAEPLFRHFGGKSQFSGQITTLKVFEDNTLVRATLEEKVTDRVLVIDGGGSKRCALLGDTLSGLAVENGWQGIVVYGSIRGSEAINQMPIGVMALNTHPLCSSKHGHGHRDSVITFAGVNFKKDHYLYADSDGIIVAETKLD</sequence>
<evidence type="ECO:0000256" key="10">
    <source>
        <dbReference type="RuleBase" id="RU004338"/>
    </source>
</evidence>
<evidence type="ECO:0000313" key="11">
    <source>
        <dbReference type="EMBL" id="AMK75078.1"/>
    </source>
</evidence>
<feature type="binding site" evidence="9">
    <location>
        <begin position="77"/>
        <end position="80"/>
    </location>
    <ligand>
        <name>substrate</name>
    </ligand>
</feature>
<evidence type="ECO:0000256" key="6">
    <source>
        <dbReference type="ARBA" id="ARBA00023239"/>
    </source>
</evidence>
<keyword evidence="6 10" id="KW-0456">Lyase</keyword>
<dbReference type="STRING" id="1538553.JT25_001035"/>
<dbReference type="Proteomes" id="UP000030512">
    <property type="component" value="Chromosome"/>
</dbReference>
<dbReference type="SUPFAM" id="SSF89562">
    <property type="entry name" value="RraA-like"/>
    <property type="match status" value="1"/>
</dbReference>
<dbReference type="EC" id="4.1.1.112" evidence="10"/>
<dbReference type="Gene3D" id="3.50.30.40">
    <property type="entry name" value="Ribonuclease E inhibitor RraA/RraA-like"/>
    <property type="match status" value="1"/>
</dbReference>
<feature type="binding site" evidence="9">
    <location>
        <position position="99"/>
    </location>
    <ligand>
        <name>substrate</name>
    </ligand>
</feature>
<dbReference type="InterPro" id="IPR005493">
    <property type="entry name" value="RraA/RraA-like"/>
</dbReference>
<dbReference type="PANTHER" id="PTHR33254:SF4">
    <property type="entry name" value="4-HYDROXY-4-METHYL-2-OXOGLUTARATE ALDOLASE 3-RELATED"/>
    <property type="match status" value="1"/>
</dbReference>
<evidence type="ECO:0000256" key="3">
    <source>
        <dbReference type="ARBA" id="ARBA00008621"/>
    </source>
</evidence>
<dbReference type="AlphaFoldDB" id="A0A140E3V4"/>
<dbReference type="GO" id="GO:0046872">
    <property type="term" value="F:metal ion binding"/>
    <property type="evidence" value="ECO:0007669"/>
    <property type="project" value="UniProtKB-KW"/>
</dbReference>